<sequence>MKAIALVGGLGTRLRPITYDLPKQLIPLAGRSMLYRALDVLPDDLEEVVLATGYKSEQIAAYVHEHSYRLPIRTVPETQPLGTGGGMRNVADGMSDPFFVINSDIVSEASAAEVLRVHEQRNGIGALLLARVEETQTFGVAALGENDRITQFVEKPAPGEAPSPWINAGISVWRREVLDRIPTGREVSFEREILPGLLERGVYGARLRATGRTRARRNVCCTPSGSSSKPAKGVEVHLPSGASGTGPVSVGPGARAVGATFGPLVTLGAGVVVGEEARISNSILMDGARIDSAATVVGSILGPRAHVGAGHRVADQVLGAGGEA</sequence>
<evidence type="ECO:0000313" key="4">
    <source>
        <dbReference type="EMBL" id="EQD76155.1"/>
    </source>
</evidence>
<protein>
    <submittedName>
        <fullName evidence="4">Nucleotidyl transferase</fullName>
        <ecNumber evidence="4">2.-.-.-</ecNumber>
    </submittedName>
</protein>
<keyword evidence="4" id="KW-0808">Transferase</keyword>
<dbReference type="InterPro" id="IPR005835">
    <property type="entry name" value="NTP_transferase_dom"/>
</dbReference>
<evidence type="ECO:0000256" key="1">
    <source>
        <dbReference type="ARBA" id="ARBA00007274"/>
    </source>
</evidence>
<proteinExistence type="inferred from homology"/>
<comment type="similarity">
    <text evidence="1">Belongs to the transferase hexapeptide repeat family.</text>
</comment>
<feature type="domain" description="Mannose-1-phosphate guanyltransferase C-terminal" evidence="3">
    <location>
        <begin position="247"/>
        <end position="319"/>
    </location>
</feature>
<dbReference type="InterPro" id="IPR050486">
    <property type="entry name" value="Mannose-1P_guanyltransferase"/>
</dbReference>
<dbReference type="InterPro" id="IPR011004">
    <property type="entry name" value="Trimer_LpxA-like_sf"/>
</dbReference>
<dbReference type="AlphaFoldDB" id="T1D144"/>
<name>T1D144_9ZZZZ</name>
<dbReference type="SUPFAM" id="SSF53448">
    <property type="entry name" value="Nucleotide-diphospho-sugar transferases"/>
    <property type="match status" value="1"/>
</dbReference>
<dbReference type="InterPro" id="IPR029044">
    <property type="entry name" value="Nucleotide-diphossugar_trans"/>
</dbReference>
<feature type="domain" description="Nucleotidyl transferase" evidence="2">
    <location>
        <begin position="2"/>
        <end position="201"/>
    </location>
</feature>
<dbReference type="GO" id="GO:0016740">
    <property type="term" value="F:transferase activity"/>
    <property type="evidence" value="ECO:0007669"/>
    <property type="project" value="UniProtKB-KW"/>
</dbReference>
<dbReference type="Gene3D" id="2.160.10.10">
    <property type="entry name" value="Hexapeptide repeat proteins"/>
    <property type="match status" value="1"/>
</dbReference>
<gene>
    <name evidence="4" type="ORF">B1B_01875</name>
</gene>
<dbReference type="Pfam" id="PF00483">
    <property type="entry name" value="NTP_transferase"/>
    <property type="match status" value="1"/>
</dbReference>
<dbReference type="EMBL" id="AUZY01001121">
    <property type="protein sequence ID" value="EQD76155.1"/>
    <property type="molecule type" value="Genomic_DNA"/>
</dbReference>
<reference evidence="4" key="1">
    <citation type="submission" date="2013-08" db="EMBL/GenBank/DDBJ databases">
        <authorList>
            <person name="Mendez C."/>
            <person name="Richter M."/>
            <person name="Ferrer M."/>
            <person name="Sanchez J."/>
        </authorList>
    </citation>
    <scope>NUCLEOTIDE SEQUENCE</scope>
</reference>
<dbReference type="SUPFAM" id="SSF51161">
    <property type="entry name" value="Trimeric LpxA-like enzymes"/>
    <property type="match status" value="1"/>
</dbReference>
<dbReference type="PANTHER" id="PTHR22572">
    <property type="entry name" value="SUGAR-1-PHOSPHATE GUANYL TRANSFERASE"/>
    <property type="match status" value="1"/>
</dbReference>
<comment type="caution">
    <text evidence="4">The sequence shown here is derived from an EMBL/GenBank/DDBJ whole genome shotgun (WGS) entry which is preliminary data.</text>
</comment>
<dbReference type="EC" id="2.-.-.-" evidence="4"/>
<reference evidence="4" key="2">
    <citation type="journal article" date="2014" name="ISME J.">
        <title>Microbial stratification in low pH oxic and suboxic macroscopic growths along an acid mine drainage.</title>
        <authorList>
            <person name="Mendez-Garcia C."/>
            <person name="Mesa V."/>
            <person name="Sprenger R.R."/>
            <person name="Richter M."/>
            <person name="Diez M.S."/>
            <person name="Solano J."/>
            <person name="Bargiela R."/>
            <person name="Golyshina O.V."/>
            <person name="Manteca A."/>
            <person name="Ramos J.L."/>
            <person name="Gallego J.R."/>
            <person name="Llorente I."/>
            <person name="Martins Dos Santos V.A."/>
            <person name="Jensen O.N."/>
            <person name="Pelaez A.I."/>
            <person name="Sanchez J."/>
            <person name="Ferrer M."/>
        </authorList>
    </citation>
    <scope>NUCLEOTIDE SEQUENCE</scope>
</reference>
<evidence type="ECO:0000259" key="3">
    <source>
        <dbReference type="Pfam" id="PF25087"/>
    </source>
</evidence>
<evidence type="ECO:0000259" key="2">
    <source>
        <dbReference type="Pfam" id="PF00483"/>
    </source>
</evidence>
<dbReference type="InterPro" id="IPR056729">
    <property type="entry name" value="GMPPB_C"/>
</dbReference>
<dbReference type="Gene3D" id="3.90.550.10">
    <property type="entry name" value="Spore Coat Polysaccharide Biosynthesis Protein SpsA, Chain A"/>
    <property type="match status" value="1"/>
</dbReference>
<dbReference type="CDD" id="cd04181">
    <property type="entry name" value="NTP_transferase"/>
    <property type="match status" value="1"/>
</dbReference>
<dbReference type="Pfam" id="PF25087">
    <property type="entry name" value="GMPPB_C"/>
    <property type="match status" value="1"/>
</dbReference>
<accession>T1D144</accession>
<organism evidence="4">
    <name type="scientific">mine drainage metagenome</name>
    <dbReference type="NCBI Taxonomy" id="410659"/>
    <lineage>
        <taxon>unclassified sequences</taxon>
        <taxon>metagenomes</taxon>
        <taxon>ecological metagenomes</taxon>
    </lineage>
</organism>